<keyword evidence="2" id="KW-1185">Reference proteome</keyword>
<comment type="caution">
    <text evidence="1">The sequence shown here is derived from an EMBL/GenBank/DDBJ whole genome shotgun (WGS) entry which is preliminary data.</text>
</comment>
<gene>
    <name evidence="1" type="ORF">BSZ39_00145</name>
</gene>
<dbReference type="EMBL" id="MQVR01000001">
    <property type="protein sequence ID" value="OKL55151.1"/>
    <property type="molecule type" value="Genomic_DNA"/>
</dbReference>
<sequence length="105" mass="10690">MADRFRVGLGDVADCECVNDVGKAGKAARVLDEAVGFLGRQLADFADDLRRRGAALAAAFVLDVGDEGGQCDGRVAVGDFEFVPGARSVGAGCGEVGAGEELRAS</sequence>
<reference evidence="2" key="1">
    <citation type="submission" date="2016-12" db="EMBL/GenBank/DDBJ databases">
        <authorList>
            <person name="Meng X."/>
        </authorList>
    </citation>
    <scope>NUCLEOTIDE SEQUENCE [LARGE SCALE GENOMIC DNA]</scope>
    <source>
        <strain evidence="2">DSM 19116</strain>
    </source>
</reference>
<dbReference type="AlphaFoldDB" id="A0A1Q5Q5T4"/>
<proteinExistence type="predicted"/>
<name>A0A1Q5Q5T4_9ACTO</name>
<evidence type="ECO:0000313" key="1">
    <source>
        <dbReference type="EMBL" id="OKL55151.1"/>
    </source>
</evidence>
<organism evidence="1 2">
    <name type="scientific">Bowdeniella nasicola</name>
    <dbReference type="NCBI Taxonomy" id="208480"/>
    <lineage>
        <taxon>Bacteria</taxon>
        <taxon>Bacillati</taxon>
        <taxon>Actinomycetota</taxon>
        <taxon>Actinomycetes</taxon>
        <taxon>Actinomycetales</taxon>
        <taxon>Actinomycetaceae</taxon>
        <taxon>Bowdeniella</taxon>
    </lineage>
</organism>
<protein>
    <submittedName>
        <fullName evidence="1">Uncharacterized protein</fullName>
    </submittedName>
</protein>
<accession>A0A1Q5Q5T4</accession>
<evidence type="ECO:0000313" key="2">
    <source>
        <dbReference type="Proteomes" id="UP000185628"/>
    </source>
</evidence>
<dbReference type="Proteomes" id="UP000185628">
    <property type="component" value="Unassembled WGS sequence"/>
</dbReference>